<evidence type="ECO:0000256" key="1">
    <source>
        <dbReference type="SAM" id="SignalP"/>
    </source>
</evidence>
<dbReference type="RefSeq" id="WP_308347374.1">
    <property type="nucleotide sequence ID" value="NZ_CP129971.1"/>
</dbReference>
<protein>
    <submittedName>
        <fullName evidence="2">Uncharacterized protein</fullName>
    </submittedName>
</protein>
<keyword evidence="3" id="KW-1185">Reference proteome</keyword>
<proteinExistence type="predicted"/>
<sequence length="66" mass="7675">MRRFFTTFFLLAGVAFSLVISDSFFKNQKQQYSAKNTNRELDKSIDLTEADVYDSKRNTVRVSLTN</sequence>
<feature type="chain" id="PRO_5041248926" evidence="1">
    <location>
        <begin position="18"/>
        <end position="66"/>
    </location>
</feature>
<accession>A0AA49GBZ5</accession>
<feature type="signal peptide" evidence="1">
    <location>
        <begin position="1"/>
        <end position="17"/>
    </location>
</feature>
<evidence type="ECO:0000313" key="3">
    <source>
        <dbReference type="Proteomes" id="UP001230496"/>
    </source>
</evidence>
<reference evidence="2 3" key="1">
    <citation type="submission" date="2023-08" db="EMBL/GenBank/DDBJ databases">
        <title>Comparative genomics and taxonomic characterization of three novel marine species of genus Marivirga.</title>
        <authorList>
            <person name="Muhammad N."/>
            <person name="Kim S.-G."/>
        </authorList>
    </citation>
    <scope>NUCLEOTIDE SEQUENCE [LARGE SCALE GENOMIC DNA]</scope>
    <source>
        <strain evidence="2 3">BDSF4-3</strain>
    </source>
</reference>
<dbReference type="EMBL" id="CP129971">
    <property type="protein sequence ID" value="WKK74613.2"/>
    <property type="molecule type" value="Genomic_DNA"/>
</dbReference>
<dbReference type="Proteomes" id="UP001230496">
    <property type="component" value="Chromosome"/>
</dbReference>
<dbReference type="KEGG" id="msaa:QYS49_23330"/>
<name>A0AA49GBZ5_9BACT</name>
<organism evidence="2 3">
    <name type="scientific">Marivirga salinarum</name>
    <dbReference type="NCBI Taxonomy" id="3059078"/>
    <lineage>
        <taxon>Bacteria</taxon>
        <taxon>Pseudomonadati</taxon>
        <taxon>Bacteroidota</taxon>
        <taxon>Cytophagia</taxon>
        <taxon>Cytophagales</taxon>
        <taxon>Marivirgaceae</taxon>
        <taxon>Marivirga</taxon>
    </lineage>
</organism>
<gene>
    <name evidence="2" type="ORF">QYS49_23330</name>
</gene>
<keyword evidence="1" id="KW-0732">Signal</keyword>
<dbReference type="AlphaFoldDB" id="A0AA49GBZ5"/>
<evidence type="ECO:0000313" key="2">
    <source>
        <dbReference type="EMBL" id="WKK74613.2"/>
    </source>
</evidence>